<dbReference type="PANTHER" id="PTHR12714:SF24">
    <property type="entry name" value="SLR1182 PROTEIN"/>
    <property type="match status" value="1"/>
</dbReference>
<evidence type="ECO:0000256" key="2">
    <source>
        <dbReference type="ARBA" id="ARBA00022692"/>
    </source>
</evidence>
<feature type="transmembrane region" description="Helical" evidence="5">
    <location>
        <begin position="12"/>
        <end position="29"/>
    </location>
</feature>
<keyword evidence="6" id="KW-0808">Transferase</keyword>
<accession>A0A2A5JLQ6</accession>
<gene>
    <name evidence="6" type="ORF">CEX98_18090</name>
</gene>
<keyword evidence="4 5" id="KW-0472">Membrane</keyword>
<organism evidence="6 7">
    <name type="scientific">Pseudoalteromonas piscicida</name>
    <dbReference type="NCBI Taxonomy" id="43662"/>
    <lineage>
        <taxon>Bacteria</taxon>
        <taxon>Pseudomonadati</taxon>
        <taxon>Pseudomonadota</taxon>
        <taxon>Gammaproteobacteria</taxon>
        <taxon>Alteromonadales</taxon>
        <taxon>Pseudoalteromonadaceae</taxon>
        <taxon>Pseudoalteromonas</taxon>
    </lineage>
</organism>
<dbReference type="GO" id="GO:0032259">
    <property type="term" value="P:methylation"/>
    <property type="evidence" value="ECO:0007669"/>
    <property type="project" value="UniProtKB-KW"/>
</dbReference>
<comment type="subcellular location">
    <subcellularLocation>
        <location evidence="1">Endomembrane system</location>
        <topology evidence="1">Multi-pass membrane protein</topology>
    </subcellularLocation>
</comment>
<dbReference type="GO" id="GO:0008168">
    <property type="term" value="F:methyltransferase activity"/>
    <property type="evidence" value="ECO:0007669"/>
    <property type="project" value="UniProtKB-KW"/>
</dbReference>
<evidence type="ECO:0000256" key="4">
    <source>
        <dbReference type="ARBA" id="ARBA00023136"/>
    </source>
</evidence>
<dbReference type="AlphaFoldDB" id="A0A2A5JLQ6"/>
<proteinExistence type="predicted"/>
<evidence type="ECO:0000313" key="7">
    <source>
        <dbReference type="Proteomes" id="UP000228621"/>
    </source>
</evidence>
<keyword evidence="3 5" id="KW-1133">Transmembrane helix</keyword>
<dbReference type="Gene3D" id="1.20.120.1630">
    <property type="match status" value="1"/>
</dbReference>
<protein>
    <submittedName>
        <fullName evidence="6">Protein-S-isoprenylcysteine methyltransferase</fullName>
    </submittedName>
</protein>
<keyword evidence="2 5" id="KW-0812">Transmembrane</keyword>
<reference evidence="7" key="1">
    <citation type="journal article" date="2019" name="Genome Announc.">
        <title>Draft Genome Sequence of Pseudoalteromonas piscicida Strain 36Y ROTHPW, an Hypersaline Seawater Isolate from the South Coast of Sonora, Mexico.</title>
        <authorList>
            <person name="Sanchez-Diaz R."/>
            <person name="Molina-Garza Z.J."/>
            <person name="Cruz-Suarez L.E."/>
            <person name="Selvin J."/>
            <person name="Kiran G.S."/>
            <person name="Ibarra-Gamez J.C."/>
            <person name="Gomez-Gil B."/>
            <person name="Galaviz-Silva L."/>
        </authorList>
    </citation>
    <scope>NUCLEOTIDE SEQUENCE [LARGE SCALE GENOMIC DNA]</scope>
    <source>
        <strain evidence="7">36Y_RITHPW</strain>
    </source>
</reference>
<dbReference type="RefSeq" id="WP_099643421.1">
    <property type="nucleotide sequence ID" value="NZ_NKHF01000087.1"/>
</dbReference>
<dbReference type="OrthoDB" id="9811969at2"/>
<dbReference type="EMBL" id="NKHF01000087">
    <property type="protein sequence ID" value="PCK30365.1"/>
    <property type="molecule type" value="Genomic_DNA"/>
</dbReference>
<evidence type="ECO:0000256" key="1">
    <source>
        <dbReference type="ARBA" id="ARBA00004127"/>
    </source>
</evidence>
<dbReference type="GO" id="GO:0012505">
    <property type="term" value="C:endomembrane system"/>
    <property type="evidence" value="ECO:0007669"/>
    <property type="project" value="UniProtKB-SubCell"/>
</dbReference>
<keyword evidence="7" id="KW-1185">Reference proteome</keyword>
<keyword evidence="6" id="KW-0489">Methyltransferase</keyword>
<evidence type="ECO:0000256" key="3">
    <source>
        <dbReference type="ARBA" id="ARBA00022989"/>
    </source>
</evidence>
<dbReference type="Proteomes" id="UP000228621">
    <property type="component" value="Unassembled WGS sequence"/>
</dbReference>
<feature type="transmembrane region" description="Helical" evidence="5">
    <location>
        <begin position="35"/>
        <end position="58"/>
    </location>
</feature>
<sequence length="153" mass="17512">MKYLELKVPPVVQVLFVGLAMFIASSYLPTWNINYLAQVALAGALFSVGIYFCVAGVYEFRKRKTTVDPRYPDKASDLVDSGVYQLSRNPMYVGFALFLLAIVIYLGSPILLVGVFAFILYMNRFQIAPEEVLLQQIFGERYKQYTKSVRRWL</sequence>
<name>A0A2A5JLQ6_PSEO7</name>
<dbReference type="InterPro" id="IPR007318">
    <property type="entry name" value="Phopholipid_MeTrfase"/>
</dbReference>
<feature type="transmembrane region" description="Helical" evidence="5">
    <location>
        <begin position="95"/>
        <end position="121"/>
    </location>
</feature>
<dbReference type="PANTHER" id="PTHR12714">
    <property type="entry name" value="PROTEIN-S ISOPRENYLCYSTEINE O-METHYLTRANSFERASE"/>
    <property type="match status" value="1"/>
</dbReference>
<evidence type="ECO:0000256" key="5">
    <source>
        <dbReference type="SAM" id="Phobius"/>
    </source>
</evidence>
<comment type="caution">
    <text evidence="6">The sequence shown here is derived from an EMBL/GenBank/DDBJ whole genome shotgun (WGS) entry which is preliminary data.</text>
</comment>
<dbReference type="Pfam" id="PF04191">
    <property type="entry name" value="PEMT"/>
    <property type="match status" value="1"/>
</dbReference>
<evidence type="ECO:0000313" key="6">
    <source>
        <dbReference type="EMBL" id="PCK30365.1"/>
    </source>
</evidence>